<dbReference type="InterPro" id="IPR032675">
    <property type="entry name" value="LRR_dom_sf"/>
</dbReference>
<dbReference type="InterPro" id="IPR026906">
    <property type="entry name" value="LRR_5"/>
</dbReference>
<sequence>MTSIRHIYGLEKITSICDYCFKNYNFLEEIVLSDDVKIEFGCFEGCTSLTKLKIPNVDMKVTFTPSLDETPILDKFGYTYSSVLFLFDGNDELQKFETIAKCKYLVEIKRRIIKDDVVKSITIPSNVTKIHKNFFHGKCYDKIDLGRVREVGNNLFDPSVIAVTIPTTLTKIGRNIFYKCTALKSVDLCGKKIFSGFVSIDEMRHLKKLKIVCDNIFIKYDQLFIYKYLQNVHLTLDKSDDTTALSILEIPENVNTISCRCFQHYQNLKEVILPTTLTSIEDNAFEWCVSLDTINFPESLVHIGKCAFQCCALTHVFIPKSVAHVKDSAFRNCSQLISATFPDTLFEYEAVFGWCQSLTSFDVLKTSKNRIKLNKTFQGCYYLKEIDIPNNVTSIENYSFFKCLSLTKISIGKRVERIGESCFGKCESLEDIQIPLSVTFIDNYAFKECSKLQKVIFAKKLNNISPTAFENCNFLSQFIVNNVVLVENDMPVSYDTHQILKKNCVGCKNVVFMGSDIKKHLKITEEHKNRIGEVPNDVVQLDENCFRNYKDFDYIKVPKSVRRIKEFCFYHSVAKENVLFEDIKNCKIDELAYGLKFN</sequence>
<dbReference type="Proteomes" id="UP000014680">
    <property type="component" value="Unassembled WGS sequence"/>
</dbReference>
<gene>
    <name evidence="1" type="ORF">EIN_138240</name>
</gene>
<dbReference type="Gene3D" id="3.80.10.10">
    <property type="entry name" value="Ribonuclease Inhibitor"/>
    <property type="match status" value="4"/>
</dbReference>
<proteinExistence type="predicted"/>
<accession>L7FMM6</accession>
<dbReference type="VEuPathDB" id="AmoebaDB:EIN_138240"/>
<keyword evidence="2" id="KW-1185">Reference proteome</keyword>
<name>L7FMM6_ENTIV</name>
<evidence type="ECO:0000313" key="2">
    <source>
        <dbReference type="Proteomes" id="UP000014680"/>
    </source>
</evidence>
<protein>
    <recommendedName>
        <fullName evidence="3">Leucine rich repeat containing protein BspA family protein</fullName>
    </recommendedName>
</protein>
<dbReference type="PANTHER" id="PTHR45661">
    <property type="entry name" value="SURFACE ANTIGEN"/>
    <property type="match status" value="1"/>
</dbReference>
<dbReference type="RefSeq" id="XP_004258578.1">
    <property type="nucleotide sequence ID" value="XM_004258530.1"/>
</dbReference>
<dbReference type="EMBL" id="KB206440">
    <property type="protein sequence ID" value="ELP91807.1"/>
    <property type="molecule type" value="Genomic_DNA"/>
</dbReference>
<reference evidence="1 2" key="1">
    <citation type="submission" date="2012-10" db="EMBL/GenBank/DDBJ databases">
        <authorList>
            <person name="Zafar N."/>
            <person name="Inman J."/>
            <person name="Hall N."/>
            <person name="Lorenzi H."/>
            <person name="Caler E."/>
        </authorList>
    </citation>
    <scope>NUCLEOTIDE SEQUENCE [LARGE SCALE GENOMIC DNA]</scope>
    <source>
        <strain evidence="1 2">IP1</strain>
    </source>
</reference>
<evidence type="ECO:0000313" key="1">
    <source>
        <dbReference type="EMBL" id="ELP91807.1"/>
    </source>
</evidence>
<evidence type="ECO:0008006" key="3">
    <source>
        <dbReference type="Google" id="ProtNLM"/>
    </source>
</evidence>
<dbReference type="Pfam" id="PF13306">
    <property type="entry name" value="LRR_5"/>
    <property type="match status" value="5"/>
</dbReference>
<dbReference type="PANTHER" id="PTHR45661:SF3">
    <property type="entry name" value="IG-LIKE DOMAIN-CONTAINING PROTEIN"/>
    <property type="match status" value="1"/>
</dbReference>
<dbReference type="SUPFAM" id="SSF52058">
    <property type="entry name" value="L domain-like"/>
    <property type="match status" value="2"/>
</dbReference>
<dbReference type="InterPro" id="IPR053139">
    <property type="entry name" value="Surface_bspA-like"/>
</dbReference>
<dbReference type="AlphaFoldDB" id="L7FMM6"/>
<organism evidence="1 2">
    <name type="scientific">Entamoeba invadens IP1</name>
    <dbReference type="NCBI Taxonomy" id="370355"/>
    <lineage>
        <taxon>Eukaryota</taxon>
        <taxon>Amoebozoa</taxon>
        <taxon>Evosea</taxon>
        <taxon>Archamoebae</taxon>
        <taxon>Mastigamoebida</taxon>
        <taxon>Entamoebidae</taxon>
        <taxon>Entamoeba</taxon>
    </lineage>
</organism>
<dbReference type="GeneID" id="14890780"/>
<dbReference type="KEGG" id="eiv:EIN_138240"/>